<sequence>MFTSSSAMKLVLSCSRFRIPEPLREDHRRASKICYVASFYTLRKRARELRLPEKPMNAPMAMSMMI</sequence>
<gene>
    <name evidence="1" type="ORF">LCGC14_1569110</name>
</gene>
<dbReference type="AlphaFoldDB" id="A0A0F9LKR2"/>
<proteinExistence type="predicted"/>
<organism evidence="1">
    <name type="scientific">marine sediment metagenome</name>
    <dbReference type="NCBI Taxonomy" id="412755"/>
    <lineage>
        <taxon>unclassified sequences</taxon>
        <taxon>metagenomes</taxon>
        <taxon>ecological metagenomes</taxon>
    </lineage>
</organism>
<dbReference type="EMBL" id="LAZR01012214">
    <property type="protein sequence ID" value="KKM27995.1"/>
    <property type="molecule type" value="Genomic_DNA"/>
</dbReference>
<protein>
    <submittedName>
        <fullName evidence="1">Uncharacterized protein</fullName>
    </submittedName>
</protein>
<accession>A0A0F9LKR2</accession>
<evidence type="ECO:0000313" key="1">
    <source>
        <dbReference type="EMBL" id="KKM27995.1"/>
    </source>
</evidence>
<name>A0A0F9LKR2_9ZZZZ</name>
<reference evidence="1" key="1">
    <citation type="journal article" date="2015" name="Nature">
        <title>Complex archaea that bridge the gap between prokaryotes and eukaryotes.</title>
        <authorList>
            <person name="Spang A."/>
            <person name="Saw J.H."/>
            <person name="Jorgensen S.L."/>
            <person name="Zaremba-Niedzwiedzka K."/>
            <person name="Martijn J."/>
            <person name="Lind A.E."/>
            <person name="van Eijk R."/>
            <person name="Schleper C."/>
            <person name="Guy L."/>
            <person name="Ettema T.J."/>
        </authorList>
    </citation>
    <scope>NUCLEOTIDE SEQUENCE</scope>
</reference>
<comment type="caution">
    <text evidence="1">The sequence shown here is derived from an EMBL/GenBank/DDBJ whole genome shotgun (WGS) entry which is preliminary data.</text>
</comment>